<dbReference type="GO" id="GO:0004672">
    <property type="term" value="F:protein kinase activity"/>
    <property type="evidence" value="ECO:0007669"/>
    <property type="project" value="InterPro"/>
</dbReference>
<feature type="compositionally biased region" description="Basic and acidic residues" evidence="2">
    <location>
        <begin position="749"/>
        <end position="760"/>
    </location>
</feature>
<feature type="region of interest" description="Disordered" evidence="2">
    <location>
        <begin position="586"/>
        <end position="856"/>
    </location>
</feature>
<feature type="compositionally biased region" description="Low complexity" evidence="2">
    <location>
        <begin position="842"/>
        <end position="851"/>
    </location>
</feature>
<dbReference type="PROSITE" id="PS50011">
    <property type="entry name" value="PROTEIN_KINASE_DOM"/>
    <property type="match status" value="1"/>
</dbReference>
<dbReference type="InterPro" id="IPR000719">
    <property type="entry name" value="Prot_kinase_dom"/>
</dbReference>
<protein>
    <recommendedName>
        <fullName evidence="3">Protein kinase domain-containing protein</fullName>
    </recommendedName>
</protein>
<keyword evidence="5" id="KW-1185">Reference proteome</keyword>
<evidence type="ECO:0000313" key="4">
    <source>
        <dbReference type="EMBL" id="CAJ1950064.1"/>
    </source>
</evidence>
<keyword evidence="1" id="KW-0175">Coiled coil</keyword>
<dbReference type="AlphaFoldDB" id="A0AAD2FR04"/>
<evidence type="ECO:0000313" key="5">
    <source>
        <dbReference type="Proteomes" id="UP001295423"/>
    </source>
</evidence>
<evidence type="ECO:0000259" key="3">
    <source>
        <dbReference type="PROSITE" id="PS50011"/>
    </source>
</evidence>
<evidence type="ECO:0000256" key="1">
    <source>
        <dbReference type="SAM" id="Coils"/>
    </source>
</evidence>
<reference evidence="4" key="1">
    <citation type="submission" date="2023-08" db="EMBL/GenBank/DDBJ databases">
        <authorList>
            <person name="Audoor S."/>
            <person name="Bilcke G."/>
        </authorList>
    </citation>
    <scope>NUCLEOTIDE SEQUENCE</scope>
</reference>
<comment type="caution">
    <text evidence="4">The sequence shown here is derived from an EMBL/GenBank/DDBJ whole genome shotgun (WGS) entry which is preliminary data.</text>
</comment>
<feature type="domain" description="Protein kinase" evidence="3">
    <location>
        <begin position="859"/>
        <end position="1140"/>
    </location>
</feature>
<dbReference type="EMBL" id="CAKOGP040001759">
    <property type="protein sequence ID" value="CAJ1950064.1"/>
    <property type="molecule type" value="Genomic_DNA"/>
</dbReference>
<feature type="compositionally biased region" description="Low complexity" evidence="2">
    <location>
        <begin position="508"/>
        <end position="526"/>
    </location>
</feature>
<dbReference type="Pfam" id="PF00069">
    <property type="entry name" value="Pkinase"/>
    <property type="match status" value="1"/>
</dbReference>
<accession>A0AAD2FR04</accession>
<name>A0AAD2FR04_9STRA</name>
<dbReference type="SUPFAM" id="SSF56112">
    <property type="entry name" value="Protein kinase-like (PK-like)"/>
    <property type="match status" value="1"/>
</dbReference>
<dbReference type="SMART" id="SM00220">
    <property type="entry name" value="S_TKc"/>
    <property type="match status" value="1"/>
</dbReference>
<gene>
    <name evidence="4" type="ORF">CYCCA115_LOCUS12404</name>
</gene>
<proteinExistence type="predicted"/>
<dbReference type="InterPro" id="IPR011009">
    <property type="entry name" value="Kinase-like_dom_sf"/>
</dbReference>
<feature type="region of interest" description="Disordered" evidence="2">
    <location>
        <begin position="129"/>
        <end position="157"/>
    </location>
</feature>
<feature type="region of interest" description="Disordered" evidence="2">
    <location>
        <begin position="503"/>
        <end position="543"/>
    </location>
</feature>
<dbReference type="PANTHER" id="PTHR24362">
    <property type="entry name" value="SERINE/THREONINE-PROTEIN KINASE NEK"/>
    <property type="match status" value="1"/>
</dbReference>
<feature type="compositionally biased region" description="Basic and acidic residues" evidence="2">
    <location>
        <begin position="457"/>
        <end position="468"/>
    </location>
</feature>
<feature type="compositionally biased region" description="Basic and acidic residues" evidence="2">
    <location>
        <begin position="667"/>
        <end position="688"/>
    </location>
</feature>
<sequence length="1152" mass="127564">MTITTMKRQRQQCPASASMSVIFQISILSAIVVSSAVDAFGSIGMPQAGRSVPRTLQQPPLHASELKQSSLTQFNDDDDDASSLTSSLQEQNNVLRRHVELGDESSLVGLNDEDMMQAMSEQMSDLLTTLDDGSTTTNYNKAESSEYDDDDEERSTSIPETLNETLLYDVDVYEEEEQEDYEEDPILKELEETLLATIQVLEDTLHETQVVNELETREFKEEQVRLEQELQRLEQFNEQIMAQFQVEQTLAATSSKAPQQLSSLGSLESLLQNPSSVPKEGLVLTQRDLTQLLELQQERHDQEKKELEQQLRHEEKQRLELEQVNLRLEAEASAAAKAMMANVEDKDTTTKQQQQQQQDTEGALLQTKLNEQQEALELANQNLEQVESELTRSKQALEKHTASAKSELAAFKTKEQQLVAKIDKLESEMTKLAVNDAKARETISNLEVAKQELEGTLEKARHETEASKEASTSSQKELTRVKQSLAERMVKIGRMETKLARAQIIAQSSSSSSSLQPKKTTTAPTKKQTEQPPKESSPVVTALKTPRLENWELTKDGEVIGSVFNHPSLPDGEPVRTSALVNPMGARDGITVNTKSGSRYKLGTKKTNKTIAPKQPAAAASTKPAPSVGVKEQVPSSPPTPAATKETKAKKSSPSIDLFANLQNKPAKKETSLKKDEEPKPIKAETPKSKKTVTPTISSIFGSASSKAKKKSKEDTAAKTKPPKTPDAAKSPPSTSIPLPRINFFGNAHTEKTQEGKTKEFNNTNNNNKEPEDQGTGSKRQPYTPFNIFGSKSTGSPKDKLLTHGNSIPAEKQTPEPTKATARTSTSAYGKRKAQKSKAISQQQQQQQQQQQHHKDELTLTGRTICDGKYLLAGKAKKSVTGRCLILGAYHADTNDKPTGNPIVIKLSENTDAMKKEHSIYKRVASGVSKGVVVKCHDFVSDVQDRPGKSALVLERGVRDLKEHRRWIGMEGNDLKEALYSVGQCLDTMHGARMVWTDCKTENFVVVESDSKEEDGGHKVKAIDLESAMNWKEHPRDFTPEASPPEFAKEYVSGDPHSFVLDYSYDVWSFGMLAYELATGIGYYDGNSPDAIMQKLSHKNVPNPSIGIEDDDLADLVSLCLALDPKQRPSAQKIVRHPYFASISKPTLFNLW</sequence>
<organism evidence="4 5">
    <name type="scientific">Cylindrotheca closterium</name>
    <dbReference type="NCBI Taxonomy" id="2856"/>
    <lineage>
        <taxon>Eukaryota</taxon>
        <taxon>Sar</taxon>
        <taxon>Stramenopiles</taxon>
        <taxon>Ochrophyta</taxon>
        <taxon>Bacillariophyta</taxon>
        <taxon>Bacillariophyceae</taxon>
        <taxon>Bacillariophycidae</taxon>
        <taxon>Bacillariales</taxon>
        <taxon>Bacillariaceae</taxon>
        <taxon>Cylindrotheca</taxon>
    </lineage>
</organism>
<dbReference type="GO" id="GO:0005524">
    <property type="term" value="F:ATP binding"/>
    <property type="evidence" value="ECO:0007669"/>
    <property type="project" value="InterPro"/>
</dbReference>
<feature type="compositionally biased region" description="Polar residues" evidence="2">
    <location>
        <begin position="692"/>
        <end position="702"/>
    </location>
</feature>
<feature type="region of interest" description="Disordered" evidence="2">
    <location>
        <begin position="457"/>
        <end position="482"/>
    </location>
</feature>
<feature type="coiled-coil region" evidence="1">
    <location>
        <begin position="216"/>
        <end position="243"/>
    </location>
</feature>
<feature type="compositionally biased region" description="Low complexity" evidence="2">
    <location>
        <begin position="612"/>
        <end position="627"/>
    </location>
</feature>
<dbReference type="Proteomes" id="UP001295423">
    <property type="component" value="Unassembled WGS sequence"/>
</dbReference>
<dbReference type="Gene3D" id="1.10.510.10">
    <property type="entry name" value="Transferase(Phosphotransferase) domain 1"/>
    <property type="match status" value="1"/>
</dbReference>
<feature type="coiled-coil region" evidence="1">
    <location>
        <begin position="286"/>
        <end position="331"/>
    </location>
</feature>
<dbReference type="PANTHER" id="PTHR24362:SF309">
    <property type="entry name" value="PROTEIN KINASE DOMAIN-CONTAINING PROTEIN"/>
    <property type="match status" value="1"/>
</dbReference>
<evidence type="ECO:0000256" key="2">
    <source>
        <dbReference type="SAM" id="MobiDB-lite"/>
    </source>
</evidence>